<accession>A0A0M1VXJ7</accession>
<organism evidence="3 4">
    <name type="scientific">Fusobacterium vincentii 4_1_13</name>
    <dbReference type="NCBI Taxonomy" id="469606"/>
    <lineage>
        <taxon>Bacteria</taxon>
        <taxon>Fusobacteriati</taxon>
        <taxon>Fusobacteriota</taxon>
        <taxon>Fusobacteriia</taxon>
        <taxon>Fusobacteriales</taxon>
        <taxon>Fusobacteriaceae</taxon>
        <taxon>Fusobacterium</taxon>
    </lineage>
</organism>
<reference evidence="3 4" key="1">
    <citation type="submission" date="2011-10" db="EMBL/GenBank/DDBJ databases">
        <title>The Genome Sequence of Fusobacterium sp. 4_1_13.</title>
        <authorList>
            <consortium name="The Broad Institute Genome Sequencing Platform"/>
            <person name="Earl A."/>
            <person name="Ward D."/>
            <person name="Feldgarden M."/>
            <person name="Gevers D."/>
            <person name="Strauss J."/>
            <person name="Ambrose C."/>
            <person name="Allen-Vercoe E."/>
            <person name="Young S.K."/>
            <person name="Zeng Q."/>
            <person name="Gargeya S."/>
            <person name="Fitzgerald M."/>
            <person name="Haas B."/>
            <person name="Abouelleil A."/>
            <person name="Alvarado L."/>
            <person name="Arachchi H.M."/>
            <person name="Berlin A."/>
            <person name="Brown A."/>
            <person name="Chapman S.B."/>
            <person name="Chen Z."/>
            <person name="Dunbar C."/>
            <person name="Freedman E."/>
            <person name="Gearin G."/>
            <person name="Goldberg J."/>
            <person name="Griggs A."/>
            <person name="Gujja S."/>
            <person name="Heiman D."/>
            <person name="Howarth C."/>
            <person name="Larson L."/>
            <person name="Lui A."/>
            <person name="MacDonald P.J."/>
            <person name="Montmayeur A."/>
            <person name="Murphy C."/>
            <person name="Neiman D."/>
            <person name="Pearson M."/>
            <person name="Priest M."/>
            <person name="Roberts A."/>
            <person name="Saif S."/>
            <person name="Shea T."/>
            <person name="Shenoy N."/>
            <person name="Sisk P."/>
            <person name="Stolte C."/>
            <person name="Sykes S."/>
            <person name="Wortman J."/>
            <person name="Nusbaum C."/>
            <person name="Birren B."/>
        </authorList>
    </citation>
    <scope>NUCLEOTIDE SEQUENCE [LARGE SCALE GENOMIC DNA]</scope>
    <source>
        <strain evidence="3 4">4_1_13</strain>
    </source>
</reference>
<dbReference type="GO" id="GO:0016020">
    <property type="term" value="C:membrane"/>
    <property type="evidence" value="ECO:0007669"/>
    <property type="project" value="InterPro"/>
</dbReference>
<dbReference type="RefSeq" id="WP_008803707.1">
    <property type="nucleotide sequence ID" value="NZ_KQ235734.1"/>
</dbReference>
<sequence length="140" mass="15335">MKKYLLVGMVVVLSLLAACGKKDFSKMTFNDGEYQGHFDNDDKDHPSTADVVLTIQDGKIVSCTAEFRDSKGNIKGDDYGKDAGDDKYKKAQIAVQGFSTYADKLVEVQDPDQVDAVSGATVSNKEFKEAVWNALDKAKK</sequence>
<protein>
    <recommendedName>
        <fullName evidence="2">FMN-binding domain-containing protein</fullName>
    </recommendedName>
</protein>
<proteinExistence type="predicted"/>
<name>A0A0M1VXJ7_FUSVC</name>
<feature type="chain" id="PRO_5005624989" description="FMN-binding domain-containing protein" evidence="1">
    <location>
        <begin position="18"/>
        <end position="140"/>
    </location>
</feature>
<dbReference type="InterPro" id="IPR017058">
    <property type="entry name" value="Major_M_immunogen_Tpp15_prd"/>
</dbReference>
<dbReference type="HOGENOM" id="CLU_119924_0_1_0"/>
<feature type="signal peptide" evidence="1">
    <location>
        <begin position="1"/>
        <end position="17"/>
    </location>
</feature>
<dbReference type="InterPro" id="IPR007329">
    <property type="entry name" value="FMN-bd"/>
</dbReference>
<dbReference type="AlphaFoldDB" id="A0A0M1VXJ7"/>
<dbReference type="Pfam" id="PF04205">
    <property type="entry name" value="FMN_bind"/>
    <property type="match status" value="1"/>
</dbReference>
<dbReference type="Gene3D" id="3.90.1010.20">
    <property type="match status" value="1"/>
</dbReference>
<keyword evidence="1" id="KW-0732">Signal</keyword>
<evidence type="ECO:0000259" key="2">
    <source>
        <dbReference type="Pfam" id="PF04205"/>
    </source>
</evidence>
<comment type="caution">
    <text evidence="3">The sequence shown here is derived from an EMBL/GenBank/DDBJ whole genome shotgun (WGS) entry which is preliminary data.</text>
</comment>
<dbReference type="PIRSF" id="PIRSF036531">
    <property type="entry name" value="Tpp15_prd"/>
    <property type="match status" value="1"/>
</dbReference>
<dbReference type="PROSITE" id="PS51257">
    <property type="entry name" value="PROKAR_LIPOPROTEIN"/>
    <property type="match status" value="1"/>
</dbReference>
<dbReference type="Proteomes" id="UP000004925">
    <property type="component" value="Unassembled WGS sequence"/>
</dbReference>
<gene>
    <name evidence="3" type="ORF">FSCG_02095</name>
</gene>
<dbReference type="EMBL" id="ACDE02000006">
    <property type="protein sequence ID" value="EEO41382.1"/>
    <property type="molecule type" value="Genomic_DNA"/>
</dbReference>
<evidence type="ECO:0000313" key="4">
    <source>
        <dbReference type="Proteomes" id="UP000004925"/>
    </source>
</evidence>
<evidence type="ECO:0000313" key="3">
    <source>
        <dbReference type="EMBL" id="EEO41382.1"/>
    </source>
</evidence>
<dbReference type="GO" id="GO:0010181">
    <property type="term" value="F:FMN binding"/>
    <property type="evidence" value="ECO:0007669"/>
    <property type="project" value="InterPro"/>
</dbReference>
<feature type="domain" description="FMN-binding" evidence="2">
    <location>
        <begin position="49"/>
        <end position="136"/>
    </location>
</feature>
<evidence type="ECO:0000256" key="1">
    <source>
        <dbReference type="SAM" id="SignalP"/>
    </source>
</evidence>
<dbReference type="eggNOG" id="COG4939">
    <property type="taxonomic scope" value="Bacteria"/>
</dbReference>